<keyword evidence="4" id="KW-0539">Nucleus</keyword>
<keyword evidence="5" id="KW-0131">Cell cycle</keyword>
<dbReference type="AlphaFoldDB" id="A0ABD0Z0B2"/>
<dbReference type="EMBL" id="JBFDAA010000005">
    <property type="protein sequence ID" value="KAL1132352.1"/>
    <property type="molecule type" value="Genomic_DNA"/>
</dbReference>
<dbReference type="PANTHER" id="PTHR13372:SF5">
    <property type="entry name" value="GEMININ"/>
    <property type="match status" value="1"/>
</dbReference>
<sequence length="138" mass="15505">QKVVKGVRRKLQPLQAAAGDKENLVGAGRLAPDMAPNKDKTALGNVKVECLIFCFRTVEKKKVKTNENKITSEDLTSEEGPGIAYWEAMAEKRRVALEEALKENEQLHERVRELEEENETCKVLLNETRALVETLTVS</sequence>
<dbReference type="Pfam" id="PF07412">
    <property type="entry name" value="Geminin"/>
    <property type="match status" value="1"/>
</dbReference>
<organism evidence="7 8">
    <name type="scientific">Ranatra chinensis</name>
    <dbReference type="NCBI Taxonomy" id="642074"/>
    <lineage>
        <taxon>Eukaryota</taxon>
        <taxon>Metazoa</taxon>
        <taxon>Ecdysozoa</taxon>
        <taxon>Arthropoda</taxon>
        <taxon>Hexapoda</taxon>
        <taxon>Insecta</taxon>
        <taxon>Pterygota</taxon>
        <taxon>Neoptera</taxon>
        <taxon>Paraneoptera</taxon>
        <taxon>Hemiptera</taxon>
        <taxon>Heteroptera</taxon>
        <taxon>Panheteroptera</taxon>
        <taxon>Nepomorpha</taxon>
        <taxon>Nepidae</taxon>
        <taxon>Ranatrinae</taxon>
        <taxon>Ranatra</taxon>
    </lineage>
</organism>
<dbReference type="Proteomes" id="UP001558652">
    <property type="component" value="Unassembled WGS sequence"/>
</dbReference>
<keyword evidence="3 6" id="KW-0175">Coiled coil</keyword>
<accession>A0ABD0Z0B2</accession>
<evidence type="ECO:0000256" key="1">
    <source>
        <dbReference type="ARBA" id="ARBA00004123"/>
    </source>
</evidence>
<evidence type="ECO:0000256" key="6">
    <source>
        <dbReference type="SAM" id="Coils"/>
    </source>
</evidence>
<evidence type="ECO:0000256" key="3">
    <source>
        <dbReference type="ARBA" id="ARBA00023054"/>
    </source>
</evidence>
<gene>
    <name evidence="7" type="ORF">AAG570_010308</name>
</gene>
<dbReference type="PANTHER" id="PTHR13372">
    <property type="entry name" value="GEMININ"/>
    <property type="match status" value="1"/>
</dbReference>
<comment type="subcellular location">
    <subcellularLocation>
        <location evidence="1">Nucleus</location>
    </subcellularLocation>
</comment>
<evidence type="ECO:0000313" key="8">
    <source>
        <dbReference type="Proteomes" id="UP001558652"/>
    </source>
</evidence>
<dbReference type="SUPFAM" id="SSF111469">
    <property type="entry name" value="Geminin coiled-coil domain"/>
    <property type="match status" value="1"/>
</dbReference>
<reference evidence="7 8" key="1">
    <citation type="submission" date="2024-07" db="EMBL/GenBank/DDBJ databases">
        <title>Chromosome-level genome assembly of the water stick insect Ranatra chinensis (Heteroptera: Nepidae).</title>
        <authorList>
            <person name="Liu X."/>
        </authorList>
    </citation>
    <scope>NUCLEOTIDE SEQUENCE [LARGE SCALE GENOMIC DNA]</scope>
    <source>
        <strain evidence="7">Cailab_2021Rc</strain>
        <tissue evidence="7">Muscle</tissue>
    </source>
</reference>
<name>A0ABD0Z0B2_9HEMI</name>
<dbReference type="GO" id="GO:0005634">
    <property type="term" value="C:nucleus"/>
    <property type="evidence" value="ECO:0007669"/>
    <property type="project" value="UniProtKB-SubCell"/>
</dbReference>
<dbReference type="Gene3D" id="1.20.5.1180">
    <property type="entry name" value="Geminin coiled-coil domain"/>
    <property type="match status" value="1"/>
</dbReference>
<feature type="coiled-coil region" evidence="6">
    <location>
        <begin position="87"/>
        <end position="131"/>
    </location>
</feature>
<evidence type="ECO:0000313" key="7">
    <source>
        <dbReference type="EMBL" id="KAL1132352.1"/>
    </source>
</evidence>
<comment type="similarity">
    <text evidence="2">Belongs to the geminin family.</text>
</comment>
<keyword evidence="8" id="KW-1185">Reference proteome</keyword>
<evidence type="ECO:0008006" key="9">
    <source>
        <dbReference type="Google" id="ProtNLM"/>
    </source>
</evidence>
<evidence type="ECO:0000256" key="2">
    <source>
        <dbReference type="ARBA" id="ARBA00007979"/>
    </source>
</evidence>
<comment type="caution">
    <text evidence="7">The sequence shown here is derived from an EMBL/GenBank/DDBJ whole genome shotgun (WGS) entry which is preliminary data.</text>
</comment>
<evidence type="ECO:0000256" key="5">
    <source>
        <dbReference type="ARBA" id="ARBA00023306"/>
    </source>
</evidence>
<evidence type="ECO:0000256" key="4">
    <source>
        <dbReference type="ARBA" id="ARBA00023242"/>
    </source>
</evidence>
<feature type="non-terminal residue" evidence="7">
    <location>
        <position position="1"/>
    </location>
</feature>
<protein>
    <recommendedName>
        <fullName evidence="9">Geminin</fullName>
    </recommendedName>
</protein>
<dbReference type="InterPro" id="IPR022786">
    <property type="entry name" value="Geminin/Multicilin"/>
</dbReference>
<proteinExistence type="inferred from homology"/>